<evidence type="ECO:0000313" key="4">
    <source>
        <dbReference type="Proteomes" id="UP001179600"/>
    </source>
</evidence>
<organism evidence="3 4">
    <name type="scientific">Vagococcus lutrae</name>
    <dbReference type="NCBI Taxonomy" id="81947"/>
    <lineage>
        <taxon>Bacteria</taxon>
        <taxon>Bacillati</taxon>
        <taxon>Bacillota</taxon>
        <taxon>Bacilli</taxon>
        <taxon>Lactobacillales</taxon>
        <taxon>Enterococcaceae</taxon>
        <taxon>Vagococcus</taxon>
    </lineage>
</organism>
<dbReference type="RefSeq" id="WP_023607000.1">
    <property type="nucleotide sequence ID" value="NZ_BKBT01000005.1"/>
</dbReference>
<sequence length="167" mass="18867">MKKGKYLLLVYLIVLVWILLFKFSISADDFREMMQLNMRRINVIPFGDSAKVNGMIDRSELWNNFLIFVPFGGLLGIVAKKSNVWQKIGYLFIFSFMIELMQYLLQIGASDITDILTNVSGGVLGMGVYALLRRQFPNGKLDERLVMVGSVLLLLSVGLLLAVILIN</sequence>
<keyword evidence="1" id="KW-0472">Membrane</keyword>
<evidence type="ECO:0000256" key="1">
    <source>
        <dbReference type="SAM" id="Phobius"/>
    </source>
</evidence>
<keyword evidence="1" id="KW-1133">Transmembrane helix</keyword>
<dbReference type="EMBL" id="CP116507">
    <property type="protein sequence ID" value="WCG22960.1"/>
    <property type="molecule type" value="Genomic_DNA"/>
</dbReference>
<protein>
    <submittedName>
        <fullName evidence="3">VanZ family protein</fullName>
    </submittedName>
</protein>
<feature type="transmembrane region" description="Helical" evidence="1">
    <location>
        <begin position="90"/>
        <end position="109"/>
    </location>
</feature>
<feature type="domain" description="VanZ-like" evidence="2">
    <location>
        <begin position="9"/>
        <end position="132"/>
    </location>
</feature>
<reference evidence="3" key="1">
    <citation type="submission" date="2023-01" db="EMBL/GenBank/DDBJ databases">
        <title>Oxazolidinone resistance genes in florfenicol resistant enterococci from beef cattle and veal calves at slaughter.</title>
        <authorList>
            <person name="Biggel M."/>
        </authorList>
    </citation>
    <scope>NUCLEOTIDE SEQUENCE</scope>
    <source>
        <strain evidence="3">K204-1</strain>
    </source>
</reference>
<dbReference type="InterPro" id="IPR053150">
    <property type="entry name" value="Teicoplanin_resist-assoc"/>
</dbReference>
<feature type="transmembrane region" description="Helical" evidence="1">
    <location>
        <begin position="115"/>
        <end position="132"/>
    </location>
</feature>
<evidence type="ECO:0000313" key="3">
    <source>
        <dbReference type="EMBL" id="WCG22960.1"/>
    </source>
</evidence>
<keyword evidence="1" id="KW-0812">Transmembrane</keyword>
<dbReference type="GeneID" id="72385516"/>
<dbReference type="AlphaFoldDB" id="A0AAE9XLI5"/>
<evidence type="ECO:0000259" key="2">
    <source>
        <dbReference type="Pfam" id="PF04892"/>
    </source>
</evidence>
<proteinExistence type="predicted"/>
<feature type="transmembrane region" description="Helical" evidence="1">
    <location>
        <begin position="144"/>
        <end position="166"/>
    </location>
</feature>
<accession>A0AAE9XLI5</accession>
<dbReference type="Proteomes" id="UP001179600">
    <property type="component" value="Chromosome"/>
</dbReference>
<dbReference type="Pfam" id="PF04892">
    <property type="entry name" value="VanZ"/>
    <property type="match status" value="1"/>
</dbReference>
<feature type="transmembrane region" description="Helical" evidence="1">
    <location>
        <begin position="61"/>
        <end position="78"/>
    </location>
</feature>
<dbReference type="InterPro" id="IPR006976">
    <property type="entry name" value="VanZ-like"/>
</dbReference>
<name>A0AAE9XLI5_9ENTE</name>
<dbReference type="PANTHER" id="PTHR36834">
    <property type="entry name" value="MEMBRANE PROTEIN-RELATED"/>
    <property type="match status" value="1"/>
</dbReference>
<gene>
    <name evidence="3" type="ORF">PML95_01560</name>
</gene>
<dbReference type="PANTHER" id="PTHR36834:SF2">
    <property type="entry name" value="MEMBRANE PROTEIN"/>
    <property type="match status" value="1"/>
</dbReference>